<dbReference type="RefSeq" id="WP_270086693.1">
    <property type="nucleotide sequence ID" value="NZ_CP115300.1"/>
</dbReference>
<evidence type="ECO:0000313" key="1">
    <source>
        <dbReference type="EMBL" id="WBO69511.1"/>
    </source>
</evidence>
<organism evidence="1 2">
    <name type="scientific">Streptomyces camelliae</name>
    <dbReference type="NCBI Taxonomy" id="3004093"/>
    <lineage>
        <taxon>Bacteria</taxon>
        <taxon>Bacillati</taxon>
        <taxon>Actinomycetota</taxon>
        <taxon>Actinomycetes</taxon>
        <taxon>Kitasatosporales</taxon>
        <taxon>Streptomycetaceae</taxon>
        <taxon>Streptomyces</taxon>
    </lineage>
</organism>
<dbReference type="EMBL" id="CP115300">
    <property type="protein sequence ID" value="WBO69511.1"/>
    <property type="molecule type" value="Genomic_DNA"/>
</dbReference>
<reference evidence="1 2" key="1">
    <citation type="submission" date="2022-12" db="EMBL/GenBank/DDBJ databases">
        <authorList>
            <person name="Mo P."/>
        </authorList>
    </citation>
    <scope>NUCLEOTIDE SEQUENCE [LARGE SCALE GENOMIC DNA]</scope>
    <source>
        <strain evidence="1 2">HUAS 2-6</strain>
    </source>
</reference>
<gene>
    <name evidence="1" type="ORF">O1G22_01750</name>
</gene>
<protein>
    <submittedName>
        <fullName evidence="1">Uncharacterized protein</fullName>
    </submittedName>
</protein>
<sequence>MTTSTDPSYVDPALIHPRAVRLVNAFKDALARMRDEEGLTFDDLKEVVGRGDVAAHVQIWSRVGWSLPMRRRSRRIWCQTA</sequence>
<name>A0ABY7PFW0_9ACTN</name>
<keyword evidence="2" id="KW-1185">Reference proteome</keyword>
<proteinExistence type="predicted"/>
<dbReference type="Proteomes" id="UP001212326">
    <property type="component" value="Chromosome"/>
</dbReference>
<accession>A0ABY7PFW0</accession>
<evidence type="ECO:0000313" key="2">
    <source>
        <dbReference type="Proteomes" id="UP001212326"/>
    </source>
</evidence>